<organism evidence="1 2">
    <name type="scientific">Rubripirellula tenax</name>
    <dbReference type="NCBI Taxonomy" id="2528015"/>
    <lineage>
        <taxon>Bacteria</taxon>
        <taxon>Pseudomonadati</taxon>
        <taxon>Planctomycetota</taxon>
        <taxon>Planctomycetia</taxon>
        <taxon>Pirellulales</taxon>
        <taxon>Pirellulaceae</taxon>
        <taxon>Rubripirellula</taxon>
    </lineage>
</organism>
<name>A0A5C6EM45_9BACT</name>
<accession>A0A5C6EM45</accession>
<dbReference type="Proteomes" id="UP000318288">
    <property type="component" value="Unassembled WGS sequence"/>
</dbReference>
<reference evidence="1 2" key="1">
    <citation type="submission" date="2019-02" db="EMBL/GenBank/DDBJ databases">
        <title>Deep-cultivation of Planctomycetes and their phenomic and genomic characterization uncovers novel biology.</title>
        <authorList>
            <person name="Wiegand S."/>
            <person name="Jogler M."/>
            <person name="Boedeker C."/>
            <person name="Pinto D."/>
            <person name="Vollmers J."/>
            <person name="Rivas-Marin E."/>
            <person name="Kohn T."/>
            <person name="Peeters S.H."/>
            <person name="Heuer A."/>
            <person name="Rast P."/>
            <person name="Oberbeckmann S."/>
            <person name="Bunk B."/>
            <person name="Jeske O."/>
            <person name="Meyerdierks A."/>
            <person name="Storesund J.E."/>
            <person name="Kallscheuer N."/>
            <person name="Luecker S."/>
            <person name="Lage O.M."/>
            <person name="Pohl T."/>
            <person name="Merkel B.J."/>
            <person name="Hornburger P."/>
            <person name="Mueller R.-W."/>
            <person name="Bruemmer F."/>
            <person name="Labrenz M."/>
            <person name="Spormann A.M."/>
            <person name="Op Den Camp H."/>
            <person name="Overmann J."/>
            <person name="Amann R."/>
            <person name="Jetten M.S.M."/>
            <person name="Mascher T."/>
            <person name="Medema M.H."/>
            <person name="Devos D.P."/>
            <person name="Kaster A.-K."/>
            <person name="Ovreas L."/>
            <person name="Rohde M."/>
            <person name="Galperin M.Y."/>
            <person name="Jogler C."/>
        </authorList>
    </citation>
    <scope>NUCLEOTIDE SEQUENCE [LARGE SCALE GENOMIC DNA]</scope>
    <source>
        <strain evidence="1 2">Poly51</strain>
    </source>
</reference>
<sequence>MVQFNFKRITTCEVKRGSHWRRVRLNAVLTDGPAGWGEMLLSEFGGL</sequence>
<evidence type="ECO:0000313" key="1">
    <source>
        <dbReference type="EMBL" id="TWU50823.1"/>
    </source>
</evidence>
<gene>
    <name evidence="1" type="ORF">Poly51_41160</name>
</gene>
<keyword evidence="2" id="KW-1185">Reference proteome</keyword>
<dbReference type="EMBL" id="SJPW01000005">
    <property type="protein sequence ID" value="TWU50823.1"/>
    <property type="molecule type" value="Genomic_DNA"/>
</dbReference>
<comment type="caution">
    <text evidence="1">The sequence shown here is derived from an EMBL/GenBank/DDBJ whole genome shotgun (WGS) entry which is preliminary data.</text>
</comment>
<protein>
    <submittedName>
        <fullName evidence="1">Uncharacterized protein</fullName>
    </submittedName>
</protein>
<proteinExistence type="predicted"/>
<evidence type="ECO:0000313" key="2">
    <source>
        <dbReference type="Proteomes" id="UP000318288"/>
    </source>
</evidence>
<dbReference type="AlphaFoldDB" id="A0A5C6EM45"/>